<proteinExistence type="predicted"/>
<accession>A0A833QEF3</accession>
<dbReference type="Proteomes" id="UP000623129">
    <property type="component" value="Unassembled WGS sequence"/>
</dbReference>
<protein>
    <submittedName>
        <fullName evidence="2">Uncharacterized protein</fullName>
    </submittedName>
</protein>
<feature type="region of interest" description="Disordered" evidence="1">
    <location>
        <begin position="1"/>
        <end position="64"/>
    </location>
</feature>
<dbReference type="EMBL" id="SWLB01000027">
    <property type="protein sequence ID" value="KAF3321031.1"/>
    <property type="molecule type" value="Genomic_DNA"/>
</dbReference>
<feature type="compositionally biased region" description="Basic and acidic residues" evidence="1">
    <location>
        <begin position="33"/>
        <end position="54"/>
    </location>
</feature>
<organism evidence="2 3">
    <name type="scientific">Carex littledalei</name>
    <dbReference type="NCBI Taxonomy" id="544730"/>
    <lineage>
        <taxon>Eukaryota</taxon>
        <taxon>Viridiplantae</taxon>
        <taxon>Streptophyta</taxon>
        <taxon>Embryophyta</taxon>
        <taxon>Tracheophyta</taxon>
        <taxon>Spermatophyta</taxon>
        <taxon>Magnoliopsida</taxon>
        <taxon>Liliopsida</taxon>
        <taxon>Poales</taxon>
        <taxon>Cyperaceae</taxon>
        <taxon>Cyperoideae</taxon>
        <taxon>Cariceae</taxon>
        <taxon>Carex</taxon>
        <taxon>Carex subgen. Euthyceras</taxon>
    </lineage>
</organism>
<sequence length="64" mass="6757">MDARKGMEEGGIGGEQSNCLDREVGEPGMGLPTRHEEKSVGRGRERVGEARRGVDGGGEDGETD</sequence>
<gene>
    <name evidence="2" type="ORF">FCM35_KLT14284</name>
</gene>
<evidence type="ECO:0000313" key="3">
    <source>
        <dbReference type="Proteomes" id="UP000623129"/>
    </source>
</evidence>
<keyword evidence="3" id="KW-1185">Reference proteome</keyword>
<reference evidence="2" key="1">
    <citation type="submission" date="2020-01" db="EMBL/GenBank/DDBJ databases">
        <title>Genome sequence of Kobresia littledalei, the first chromosome-level genome in the family Cyperaceae.</title>
        <authorList>
            <person name="Qu G."/>
        </authorList>
    </citation>
    <scope>NUCLEOTIDE SEQUENCE</scope>
    <source>
        <strain evidence="2">C.B.Clarke</strain>
        <tissue evidence="2">Leaf</tissue>
    </source>
</reference>
<name>A0A833QEF3_9POAL</name>
<evidence type="ECO:0000256" key="1">
    <source>
        <dbReference type="SAM" id="MobiDB-lite"/>
    </source>
</evidence>
<evidence type="ECO:0000313" key="2">
    <source>
        <dbReference type="EMBL" id="KAF3321031.1"/>
    </source>
</evidence>
<comment type="caution">
    <text evidence="2">The sequence shown here is derived from an EMBL/GenBank/DDBJ whole genome shotgun (WGS) entry which is preliminary data.</text>
</comment>
<dbReference type="AlphaFoldDB" id="A0A833QEF3"/>